<dbReference type="InterPro" id="IPR052164">
    <property type="entry name" value="Anthracycline_SecMetBiosynth"/>
</dbReference>
<accession>A0AA95NCP1</accession>
<proteinExistence type="predicted"/>
<dbReference type="InterPro" id="IPR029068">
    <property type="entry name" value="Glyas_Bleomycin-R_OHBP_Dase"/>
</dbReference>
<dbReference type="PANTHER" id="PTHR33993:SF14">
    <property type="entry name" value="GB|AAF24581.1"/>
    <property type="match status" value="1"/>
</dbReference>
<evidence type="ECO:0000259" key="1">
    <source>
        <dbReference type="PROSITE" id="PS51819"/>
    </source>
</evidence>
<reference evidence="2" key="1">
    <citation type="submission" date="2023-01" db="EMBL/GenBank/DDBJ databases">
        <title>Whole genome sequence of Paucibacter sp. S2-9 isolated from pond sediment.</title>
        <authorList>
            <person name="Jung J.Y."/>
        </authorList>
    </citation>
    <scope>NUCLEOTIDE SEQUENCE</scope>
    <source>
        <strain evidence="2">S2-9</strain>
    </source>
</reference>
<dbReference type="Proteomes" id="UP001177769">
    <property type="component" value="Chromosome"/>
</dbReference>
<feature type="domain" description="VOC" evidence="1">
    <location>
        <begin position="9"/>
        <end position="124"/>
    </location>
</feature>
<dbReference type="CDD" id="cd07247">
    <property type="entry name" value="SgaA_N_like"/>
    <property type="match status" value="1"/>
</dbReference>
<dbReference type="EMBL" id="CP116346">
    <property type="protein sequence ID" value="WIT11770.1"/>
    <property type="molecule type" value="Genomic_DNA"/>
</dbReference>
<dbReference type="Pfam" id="PF00903">
    <property type="entry name" value="Glyoxalase"/>
    <property type="match status" value="1"/>
</dbReference>
<name>A0AA95NCP1_9BURK</name>
<sequence length="129" mass="13618">MDAFKTHGAFSWSELMTPNPAAASEFYGSLFGWAIESMDMPTGKYHVAKIGDTAIAGMMSCPDPSSQLPPAWGCYVTVDDVDATIAKCTALGGAVLMPAMNVPTVGRMACIRDPQGAAINIITYEPRPA</sequence>
<dbReference type="SUPFAM" id="SSF54593">
    <property type="entry name" value="Glyoxalase/Bleomycin resistance protein/Dihydroxybiphenyl dioxygenase"/>
    <property type="match status" value="1"/>
</dbReference>
<evidence type="ECO:0000313" key="3">
    <source>
        <dbReference type="Proteomes" id="UP001177769"/>
    </source>
</evidence>
<gene>
    <name evidence="2" type="ORF">PFX98_23280</name>
</gene>
<protein>
    <submittedName>
        <fullName evidence="2">VOC family protein</fullName>
    </submittedName>
</protein>
<keyword evidence="3" id="KW-1185">Reference proteome</keyword>
<dbReference type="KEGG" id="pais:PFX98_23280"/>
<dbReference type="PROSITE" id="PS51819">
    <property type="entry name" value="VOC"/>
    <property type="match status" value="1"/>
</dbReference>
<dbReference type="Gene3D" id="3.10.180.10">
    <property type="entry name" value="2,3-Dihydroxybiphenyl 1,2-Dioxygenase, domain 1"/>
    <property type="match status" value="1"/>
</dbReference>
<dbReference type="RefSeq" id="WP_285232855.1">
    <property type="nucleotide sequence ID" value="NZ_CP116346.1"/>
</dbReference>
<organism evidence="2 3">
    <name type="scientific">Paucibacter sediminis</name>
    <dbReference type="NCBI Taxonomy" id="3019553"/>
    <lineage>
        <taxon>Bacteria</taxon>
        <taxon>Pseudomonadati</taxon>
        <taxon>Pseudomonadota</taxon>
        <taxon>Betaproteobacteria</taxon>
        <taxon>Burkholderiales</taxon>
        <taxon>Sphaerotilaceae</taxon>
        <taxon>Roseateles</taxon>
    </lineage>
</organism>
<dbReference type="InterPro" id="IPR004360">
    <property type="entry name" value="Glyas_Fos-R_dOase_dom"/>
</dbReference>
<evidence type="ECO:0000313" key="2">
    <source>
        <dbReference type="EMBL" id="WIT11770.1"/>
    </source>
</evidence>
<dbReference type="AlphaFoldDB" id="A0AA95NCP1"/>
<dbReference type="PANTHER" id="PTHR33993">
    <property type="entry name" value="GLYOXALASE-RELATED"/>
    <property type="match status" value="1"/>
</dbReference>
<dbReference type="InterPro" id="IPR037523">
    <property type="entry name" value="VOC_core"/>
</dbReference>